<geneLocation type="plasmid" evidence="1">
    <name>pAWOD_2</name>
</geneLocation>
<gene>
    <name evidence="1" type="ORF">AW0309160_04406</name>
</gene>
<proteinExistence type="predicted"/>
<accession>A0A5Q4ZYG5</accession>
<dbReference type="EMBL" id="LR721753">
    <property type="protein sequence ID" value="VVV06912.1"/>
    <property type="molecule type" value="Genomic_DNA"/>
</dbReference>
<dbReference type="RefSeq" id="WP_192957820.1">
    <property type="nucleotide sequence ID" value="NZ_LR721753.1"/>
</dbReference>
<reference evidence="1" key="1">
    <citation type="submission" date="2019-09" db="EMBL/GenBank/DDBJ databases">
        <authorList>
            <person name="Hjerde E."/>
        </authorList>
    </citation>
    <scope>NUCLEOTIDE SEQUENCE [LARGE SCALE GENOMIC DNA]</scope>
    <source>
        <strain evidence="1">06/09/160</strain>
        <plasmid evidence="1">pAWOD_2</plasmid>
    </source>
</reference>
<organism evidence="1">
    <name type="scientific">Aliivibrio wodanis</name>
    <dbReference type="NCBI Taxonomy" id="80852"/>
    <lineage>
        <taxon>Bacteria</taxon>
        <taxon>Pseudomonadati</taxon>
        <taxon>Pseudomonadota</taxon>
        <taxon>Gammaproteobacteria</taxon>
        <taxon>Vibrionales</taxon>
        <taxon>Vibrionaceae</taxon>
        <taxon>Aliivibrio</taxon>
    </lineage>
</organism>
<protein>
    <submittedName>
        <fullName evidence="1">Uncharacterized protein</fullName>
    </submittedName>
</protein>
<evidence type="ECO:0000313" key="1">
    <source>
        <dbReference type="EMBL" id="VVV06912.1"/>
    </source>
</evidence>
<name>A0A5Q4ZYG5_9GAMM</name>
<dbReference type="AlphaFoldDB" id="A0A5Q4ZYG5"/>
<sequence>MDNYQPTDHFRKQTEMDCSALCALAFRLSIDSASPFFVPDDIAENYEKDVTWKDGLECSSGGIKNGQPYVQLSLGGLFSNGNTNEGFDYSESELMEDKVPCLVKRPYIELLACLVAHEVAHAVVYYIESTTKAFEVVEAHGDIWQKMYRYLRTNLLIIVNYDLLLKQEQWGEVYTRSISALSSIEQELVTDFSERTFVNDSGCDEEYGLCRGIELYLEHHWLERNFNQLTALSTISYELMGEDLNL</sequence>
<keyword evidence="1" id="KW-0614">Plasmid</keyword>